<evidence type="ECO:0000313" key="3">
    <source>
        <dbReference type="EMBL" id="UNV87798.1"/>
    </source>
</evidence>
<evidence type="ECO:0000313" key="2">
    <source>
        <dbReference type="EMBL" id="KIC06991.1"/>
    </source>
</evidence>
<keyword evidence="1" id="KW-0472">Membrane</keyword>
<sequence>MKLLPTILVLLVAAEHFYIAWLEMTQIPSEKAAEMFKLPYEFMEQQQVQTLFSNQGLYNGFLGIGLVWSRFAAPDNAVYGATILFLGFVLIAAAWGAFSSGNKGILVKQGLPAMLAAAAVLAV</sequence>
<keyword evidence="1" id="KW-1133">Transmembrane helix</keyword>
<dbReference type="PANTHER" id="PTHR38446">
    <property type="entry name" value="BLL0914 PROTEIN"/>
    <property type="match status" value="1"/>
</dbReference>
<dbReference type="EMBL" id="CP094242">
    <property type="protein sequence ID" value="UNV87798.1"/>
    <property type="molecule type" value="Genomic_DNA"/>
</dbReference>
<gene>
    <name evidence="2" type="ORF">MCC93_16300</name>
    <name evidence="3" type="ORF">MON37_02315</name>
</gene>
<evidence type="ECO:0000256" key="1">
    <source>
        <dbReference type="SAM" id="Phobius"/>
    </source>
</evidence>
<proteinExistence type="predicted"/>
<protein>
    <submittedName>
        <fullName evidence="3">DUF1304 domain-containing protein</fullName>
    </submittedName>
    <submittedName>
        <fullName evidence="2">Membrane protein</fullName>
    </submittedName>
</protein>
<accession>A0A0C1GNJ9</accession>
<evidence type="ECO:0000313" key="4">
    <source>
        <dbReference type="Proteomes" id="UP000031390"/>
    </source>
</evidence>
<keyword evidence="1" id="KW-0812">Transmembrane</keyword>
<feature type="transmembrane region" description="Helical" evidence="1">
    <location>
        <begin position="77"/>
        <end position="98"/>
    </location>
</feature>
<keyword evidence="5" id="KW-1185">Reference proteome</keyword>
<dbReference type="InterPro" id="IPR009732">
    <property type="entry name" value="DUF1304"/>
</dbReference>
<dbReference type="AlphaFoldDB" id="A0A0C1GNJ9"/>
<dbReference type="Proteomes" id="UP000031390">
    <property type="component" value="Unassembled WGS sequence"/>
</dbReference>
<dbReference type="PATRIC" id="fig|1056807.3.peg.1566"/>
<dbReference type="Pfam" id="PF06993">
    <property type="entry name" value="DUF1304"/>
    <property type="match status" value="1"/>
</dbReference>
<dbReference type="EMBL" id="JUFZ01000074">
    <property type="protein sequence ID" value="KIC06991.1"/>
    <property type="molecule type" value="Genomic_DNA"/>
</dbReference>
<dbReference type="Proteomes" id="UP000829504">
    <property type="component" value="Chromosome"/>
</dbReference>
<organism evidence="2 4">
    <name type="scientific">Morococcus cerebrosus</name>
    <dbReference type="NCBI Taxonomy" id="1056807"/>
    <lineage>
        <taxon>Bacteria</taxon>
        <taxon>Pseudomonadati</taxon>
        <taxon>Pseudomonadota</taxon>
        <taxon>Betaproteobacteria</taxon>
        <taxon>Neisseriales</taxon>
        <taxon>Neisseriaceae</taxon>
        <taxon>Morococcus</taxon>
    </lineage>
</organism>
<reference evidence="3 5" key="2">
    <citation type="submission" date="2022-03" db="EMBL/GenBank/DDBJ databases">
        <title>Genome sequencing of Morococcus cerebrosus.</title>
        <authorList>
            <person name="Baek M.-G."/>
            <person name="Yi H."/>
        </authorList>
    </citation>
    <scope>NUCLEOTIDE SEQUENCE [LARGE SCALE GENOMIC DNA]</scope>
    <source>
        <strain evidence="3 5">CIP 81.93</strain>
    </source>
</reference>
<name>A0A0C1GNJ9_9NEIS</name>
<reference evidence="2 4" key="1">
    <citation type="submission" date="2014-12" db="EMBL/GenBank/DDBJ databases">
        <title>Genome sequence of Morococcus cerebrosus.</title>
        <authorList>
            <person name="Shin S.-K."/>
            <person name="Yi H."/>
        </authorList>
    </citation>
    <scope>NUCLEOTIDE SEQUENCE [LARGE SCALE GENOMIC DNA]</scope>
    <source>
        <strain evidence="2 4">CIP 81.93</strain>
    </source>
</reference>
<dbReference type="PANTHER" id="PTHR38446:SF1">
    <property type="entry name" value="BLL0914 PROTEIN"/>
    <property type="match status" value="1"/>
</dbReference>
<dbReference type="RefSeq" id="WP_039408283.1">
    <property type="nucleotide sequence ID" value="NZ_CP094242.1"/>
</dbReference>
<evidence type="ECO:0000313" key="5">
    <source>
        <dbReference type="Proteomes" id="UP000829504"/>
    </source>
</evidence>